<evidence type="ECO:0000313" key="6">
    <source>
        <dbReference type="EMBL" id="ORY46178.1"/>
    </source>
</evidence>
<feature type="region of interest" description="Disordered" evidence="4">
    <location>
        <begin position="119"/>
        <end position="181"/>
    </location>
</feature>
<dbReference type="OrthoDB" id="1431247at2759"/>
<dbReference type="InterPro" id="IPR031107">
    <property type="entry name" value="Small_HSP"/>
</dbReference>
<protein>
    <submittedName>
        <fullName evidence="6">HSP20-like chaperone</fullName>
    </submittedName>
</protein>
<feature type="domain" description="SHSP" evidence="5">
    <location>
        <begin position="69"/>
        <end position="245"/>
    </location>
</feature>
<dbReference type="AlphaFoldDB" id="A0A1Y2CGK4"/>
<organism evidence="6 7">
    <name type="scientific">Neocallimastix californiae</name>
    <dbReference type="NCBI Taxonomy" id="1754190"/>
    <lineage>
        <taxon>Eukaryota</taxon>
        <taxon>Fungi</taxon>
        <taxon>Fungi incertae sedis</taxon>
        <taxon>Chytridiomycota</taxon>
        <taxon>Chytridiomycota incertae sedis</taxon>
        <taxon>Neocallimastigomycetes</taxon>
        <taxon>Neocallimastigales</taxon>
        <taxon>Neocallimastigaceae</taxon>
        <taxon>Neocallimastix</taxon>
    </lineage>
</organism>
<proteinExistence type="inferred from homology"/>
<feature type="compositionally biased region" description="Basic and acidic residues" evidence="4">
    <location>
        <begin position="129"/>
        <end position="181"/>
    </location>
</feature>
<reference evidence="6 7" key="1">
    <citation type="submission" date="2016-08" db="EMBL/GenBank/DDBJ databases">
        <title>A Parts List for Fungal Cellulosomes Revealed by Comparative Genomics.</title>
        <authorList>
            <consortium name="DOE Joint Genome Institute"/>
            <person name="Haitjema C.H."/>
            <person name="Gilmore S.P."/>
            <person name="Henske J.K."/>
            <person name="Solomon K.V."/>
            <person name="De Groot R."/>
            <person name="Kuo A."/>
            <person name="Mondo S.J."/>
            <person name="Salamov A.A."/>
            <person name="Labutti K."/>
            <person name="Zhao Z."/>
            <person name="Chiniquy J."/>
            <person name="Barry K."/>
            <person name="Brewer H.M."/>
            <person name="Purvine S.O."/>
            <person name="Wright A.T."/>
            <person name="Boxma B."/>
            <person name="Van Alen T."/>
            <person name="Hackstein J.H."/>
            <person name="Baker S.E."/>
            <person name="Grigoriev I.V."/>
            <person name="O'Malley M.A."/>
        </authorList>
    </citation>
    <scope>NUCLEOTIDE SEQUENCE [LARGE SCALE GENOMIC DNA]</scope>
    <source>
        <strain evidence="6 7">G1</strain>
    </source>
</reference>
<evidence type="ECO:0000256" key="1">
    <source>
        <dbReference type="ARBA" id="ARBA00023016"/>
    </source>
</evidence>
<dbReference type="Gene3D" id="2.60.40.790">
    <property type="match status" value="1"/>
</dbReference>
<keyword evidence="1" id="KW-0346">Stress response</keyword>
<dbReference type="CDD" id="cd06464">
    <property type="entry name" value="ACD_sHsps-like"/>
    <property type="match status" value="1"/>
</dbReference>
<dbReference type="SUPFAM" id="SSF49764">
    <property type="entry name" value="HSP20-like chaperones"/>
    <property type="match status" value="2"/>
</dbReference>
<keyword evidence="7" id="KW-1185">Reference proteome</keyword>
<dbReference type="EMBL" id="MCOG01000109">
    <property type="protein sequence ID" value="ORY46178.1"/>
    <property type="molecule type" value="Genomic_DNA"/>
</dbReference>
<name>A0A1Y2CGK4_9FUNG</name>
<comment type="caution">
    <text evidence="6">The sequence shown here is derived from an EMBL/GenBank/DDBJ whole genome shotgun (WGS) entry which is preliminary data.</text>
</comment>
<accession>A0A1Y2CGK4</accession>
<dbReference type="PROSITE" id="PS01031">
    <property type="entry name" value="SHSP"/>
    <property type="match status" value="1"/>
</dbReference>
<evidence type="ECO:0000313" key="7">
    <source>
        <dbReference type="Proteomes" id="UP000193920"/>
    </source>
</evidence>
<dbReference type="Proteomes" id="UP000193920">
    <property type="component" value="Unassembled WGS sequence"/>
</dbReference>
<evidence type="ECO:0000256" key="2">
    <source>
        <dbReference type="PROSITE-ProRule" id="PRU00285"/>
    </source>
</evidence>
<dbReference type="PANTHER" id="PTHR11527">
    <property type="entry name" value="HEAT-SHOCK PROTEIN 20 FAMILY MEMBER"/>
    <property type="match status" value="1"/>
</dbReference>
<evidence type="ECO:0000256" key="3">
    <source>
        <dbReference type="RuleBase" id="RU003616"/>
    </source>
</evidence>
<dbReference type="InterPro" id="IPR002068">
    <property type="entry name" value="A-crystallin/Hsp20_dom"/>
</dbReference>
<dbReference type="InterPro" id="IPR008978">
    <property type="entry name" value="HSP20-like_chaperone"/>
</dbReference>
<gene>
    <name evidence="6" type="ORF">LY90DRAFT_671390</name>
</gene>
<dbReference type="Pfam" id="PF00011">
    <property type="entry name" value="HSP20"/>
    <property type="match status" value="2"/>
</dbReference>
<sequence>MSLYLFTKPIRNSLFDDFENNFFNYPIMKKHHFGICNPRRIHKRHGHCKNSLTTLEKQLSRALRNNELFDIVEFSPKINISEDENNYYIHADLPGMTKDQVKIELNEEHILTISGERKSIYNSNDDDNDNHHSESIESEMETKEKTGNKDKNEKKEKDNEIETESEGKKESYKNLESKETSKFEENNKMQYNIKECSYGNFSRSLTIPEDVDIENIQAKMANGVLEVVFKKIKPQEHQNRTIQIQ</sequence>
<comment type="similarity">
    <text evidence="2 3">Belongs to the small heat shock protein (HSP20) family.</text>
</comment>
<evidence type="ECO:0000259" key="5">
    <source>
        <dbReference type="PROSITE" id="PS01031"/>
    </source>
</evidence>
<evidence type="ECO:0000256" key="4">
    <source>
        <dbReference type="SAM" id="MobiDB-lite"/>
    </source>
</evidence>